<dbReference type="STRING" id="1193181.BN10_1130006"/>
<evidence type="ECO:0000313" key="2">
    <source>
        <dbReference type="Proteomes" id="UP000013167"/>
    </source>
</evidence>
<dbReference type="EMBL" id="CAIZ01000017">
    <property type="protein sequence ID" value="CCH68694.1"/>
    <property type="molecule type" value="Genomic_DNA"/>
</dbReference>
<comment type="caution">
    <text evidence="1">The sequence shown here is derived from an EMBL/GenBank/DDBJ whole genome shotgun (WGS) entry which is preliminary data.</text>
</comment>
<dbReference type="Proteomes" id="UP000013167">
    <property type="component" value="Unassembled WGS sequence"/>
</dbReference>
<keyword evidence="2" id="KW-1185">Reference proteome</keyword>
<gene>
    <name evidence="1" type="ORF">BN10_1130006</name>
</gene>
<sequence>MAGLAVAMGAAMALRRVSVRRDLANPALVDLPAAGQAH</sequence>
<name>N0E1E1_9MICO</name>
<evidence type="ECO:0000313" key="1">
    <source>
        <dbReference type="EMBL" id="CCH68694.1"/>
    </source>
</evidence>
<reference evidence="1 2" key="1">
    <citation type="journal article" date="2013" name="ISME J.">
        <title>A metabolic model for members of the genus Tetrasphaera involved in enhanced biological phosphorus removal.</title>
        <authorList>
            <person name="Kristiansen R."/>
            <person name="Nguyen H.T.T."/>
            <person name="Saunders A.M."/>
            <person name="Nielsen J.L."/>
            <person name="Wimmer R."/>
            <person name="Le V.Q."/>
            <person name="McIlroy S.J."/>
            <person name="Petrovski S."/>
            <person name="Seviour R.J."/>
            <person name="Calteau A."/>
            <person name="Nielsen K.L."/>
            <person name="Nielsen P.H."/>
        </authorList>
    </citation>
    <scope>NUCLEOTIDE SEQUENCE [LARGE SCALE GENOMIC DNA]</scope>
    <source>
        <strain evidence="1 2">Lp2</strain>
    </source>
</reference>
<organism evidence="1 2">
    <name type="scientific">Phycicoccus elongatus Lp2</name>
    <dbReference type="NCBI Taxonomy" id="1193181"/>
    <lineage>
        <taxon>Bacteria</taxon>
        <taxon>Bacillati</taxon>
        <taxon>Actinomycetota</taxon>
        <taxon>Actinomycetes</taxon>
        <taxon>Micrococcales</taxon>
        <taxon>Intrasporangiaceae</taxon>
        <taxon>Phycicoccus</taxon>
    </lineage>
</organism>
<dbReference type="HOGENOM" id="CLU_3334117_0_0_11"/>
<proteinExistence type="predicted"/>
<accession>N0E1E1</accession>
<dbReference type="AlphaFoldDB" id="N0E1E1"/>
<protein>
    <submittedName>
        <fullName evidence="1">Uncharacterized protein</fullName>
    </submittedName>
</protein>